<dbReference type="OMA" id="ESEWILI"/>
<dbReference type="AlphaFoldDB" id="G8YH91"/>
<feature type="transmembrane region" description="Helical" evidence="7">
    <location>
        <begin position="144"/>
        <end position="166"/>
    </location>
</feature>
<protein>
    <submittedName>
        <fullName evidence="10">Piso0_003125 protein</fullName>
    </submittedName>
</protein>
<dbReference type="SUPFAM" id="SSF103473">
    <property type="entry name" value="MFS general substrate transporter"/>
    <property type="match status" value="1"/>
</dbReference>
<evidence type="ECO:0000259" key="8">
    <source>
        <dbReference type="PROSITE" id="PS50850"/>
    </source>
</evidence>
<feature type="transmembrane region" description="Helical" evidence="7">
    <location>
        <begin position="172"/>
        <end position="192"/>
    </location>
</feature>
<reference evidence="11" key="2">
    <citation type="journal article" date="2012" name="G3 (Bethesda)">
        <title>Pichia sorbitophila, an interspecies yeast hybrid reveals early steps of genome resolution following polyploidization.</title>
        <authorList>
            <person name="Leh Louis V."/>
            <person name="Despons L."/>
            <person name="Friedrich A."/>
            <person name="Martin T."/>
            <person name="Durrens P."/>
            <person name="Casaregola S."/>
            <person name="Neuveglise C."/>
            <person name="Fairhead C."/>
            <person name="Marck C."/>
            <person name="Cruz J.A."/>
            <person name="Straub M.L."/>
            <person name="Kugler V."/>
            <person name="Sacerdot C."/>
            <person name="Uzunov Z."/>
            <person name="Thierry A."/>
            <person name="Weiss S."/>
            <person name="Bleykasten C."/>
            <person name="De Montigny J."/>
            <person name="Jacques N."/>
            <person name="Jung P."/>
            <person name="Lemaire M."/>
            <person name="Mallet S."/>
            <person name="Morel G."/>
            <person name="Richard G.F."/>
            <person name="Sarkar A."/>
            <person name="Savel G."/>
            <person name="Schacherer J."/>
            <person name="Seret M.L."/>
            <person name="Talla E."/>
            <person name="Samson G."/>
            <person name="Jubin C."/>
            <person name="Poulain J."/>
            <person name="Vacherie B."/>
            <person name="Barbe V."/>
            <person name="Pelletier E."/>
            <person name="Sherman D.J."/>
            <person name="Westhof E."/>
            <person name="Weissenbach J."/>
            <person name="Baret P.V."/>
            <person name="Wincker P."/>
            <person name="Gaillardin C."/>
            <person name="Dujon B."/>
            <person name="Souciet J.L."/>
        </authorList>
    </citation>
    <scope>NUCLEOTIDE SEQUENCE [LARGE SCALE GENOMIC DNA]</scope>
    <source>
        <strain evidence="11">ATCC MYA-4447 / BCRC 22081 / CBS 7064 / NBRC 10061 / NRRL Y-12695</strain>
    </source>
</reference>
<dbReference type="Proteomes" id="UP000005222">
    <property type="component" value="Chromosome G"/>
</dbReference>
<dbReference type="eggNOG" id="KOG0254">
    <property type="taxonomic scope" value="Eukaryota"/>
</dbReference>
<feature type="transmembrane region" description="Helical" evidence="7">
    <location>
        <begin position="302"/>
        <end position="323"/>
    </location>
</feature>
<dbReference type="GO" id="GO:0012505">
    <property type="term" value="C:endomembrane system"/>
    <property type="evidence" value="ECO:0007669"/>
    <property type="project" value="UniProtKB-SubCell"/>
</dbReference>
<feature type="transmembrane region" description="Helical" evidence="7">
    <location>
        <begin position="229"/>
        <end position="248"/>
    </location>
</feature>
<keyword evidence="11" id="KW-1185">Reference proteome</keyword>
<feature type="transmembrane region" description="Helical" evidence="7">
    <location>
        <begin position="439"/>
        <end position="465"/>
    </location>
</feature>
<evidence type="ECO:0000256" key="7">
    <source>
        <dbReference type="SAM" id="Phobius"/>
    </source>
</evidence>
<organism evidence="10 11">
    <name type="scientific">Pichia sorbitophila (strain ATCC MYA-4447 / BCRC 22081 / CBS 7064 / NBRC 10061 / NRRL Y-12695)</name>
    <name type="common">Hybrid yeast</name>
    <dbReference type="NCBI Taxonomy" id="559304"/>
    <lineage>
        <taxon>Eukaryota</taxon>
        <taxon>Fungi</taxon>
        <taxon>Dikarya</taxon>
        <taxon>Ascomycota</taxon>
        <taxon>Saccharomycotina</taxon>
        <taxon>Pichiomycetes</taxon>
        <taxon>Debaryomycetaceae</taxon>
        <taxon>Millerozyma</taxon>
    </lineage>
</organism>
<dbReference type="Proteomes" id="UP000005222">
    <property type="component" value="Chromosome H"/>
</dbReference>
<dbReference type="InParanoid" id="G8YH91"/>
<dbReference type="Pfam" id="PF07690">
    <property type="entry name" value="MFS_1"/>
    <property type="match status" value="1"/>
</dbReference>
<evidence type="ECO:0000313" key="9">
    <source>
        <dbReference type="EMBL" id="CCE80028.1"/>
    </source>
</evidence>
<comment type="similarity">
    <text evidence="2">Belongs to the major facilitator superfamily.</text>
</comment>
<evidence type="ECO:0000313" key="11">
    <source>
        <dbReference type="Proteomes" id="UP000005222"/>
    </source>
</evidence>
<dbReference type="Gene3D" id="1.20.1720.10">
    <property type="entry name" value="Multidrug resistance protein D"/>
    <property type="match status" value="1"/>
</dbReference>
<feature type="transmembrane region" description="Helical" evidence="7">
    <location>
        <begin position="408"/>
        <end position="427"/>
    </location>
</feature>
<dbReference type="GO" id="GO:0000329">
    <property type="term" value="C:fungal-type vacuole membrane"/>
    <property type="evidence" value="ECO:0007669"/>
    <property type="project" value="TreeGrafter"/>
</dbReference>
<evidence type="ECO:0000256" key="2">
    <source>
        <dbReference type="ARBA" id="ARBA00008335"/>
    </source>
</evidence>
<keyword evidence="3" id="KW-0813">Transport</keyword>
<reference evidence="10" key="1">
    <citation type="submission" date="2011-10" db="EMBL/GenBank/DDBJ databases">
        <authorList>
            <person name="Genoscope - CEA"/>
        </authorList>
    </citation>
    <scope>NUCLEOTIDE SEQUENCE</scope>
</reference>
<keyword evidence="6 7" id="KW-0472">Membrane</keyword>
<accession>G8YH91</accession>
<keyword evidence="4 7" id="KW-0812">Transmembrane</keyword>
<feature type="transmembrane region" description="Helical" evidence="7">
    <location>
        <begin position="79"/>
        <end position="104"/>
    </location>
</feature>
<feature type="transmembrane region" description="Helical" evidence="7">
    <location>
        <begin position="204"/>
        <end position="223"/>
    </location>
</feature>
<feature type="transmembrane region" description="Helical" evidence="7">
    <location>
        <begin position="276"/>
        <end position="296"/>
    </location>
</feature>
<name>G8YH91_PICSO</name>
<evidence type="ECO:0000256" key="6">
    <source>
        <dbReference type="ARBA" id="ARBA00023136"/>
    </source>
</evidence>
<keyword evidence="5 7" id="KW-1133">Transmembrane helix</keyword>
<dbReference type="PANTHER" id="PTHR23501:SF191">
    <property type="entry name" value="VACUOLAR BASIC AMINO ACID TRANSPORTER 4"/>
    <property type="match status" value="1"/>
</dbReference>
<dbReference type="EMBL" id="FO082053">
    <property type="protein sequence ID" value="CCE80028.1"/>
    <property type="molecule type" value="Genomic_DNA"/>
</dbReference>
<feature type="transmembrane region" description="Helical" evidence="7">
    <location>
        <begin position="344"/>
        <end position="364"/>
    </location>
</feature>
<dbReference type="InterPro" id="IPR020846">
    <property type="entry name" value="MFS_dom"/>
</dbReference>
<feature type="domain" description="Major facilitator superfamily (MFS) profile" evidence="8">
    <location>
        <begin position="79"/>
        <end position="576"/>
    </location>
</feature>
<evidence type="ECO:0000256" key="1">
    <source>
        <dbReference type="ARBA" id="ARBA00004127"/>
    </source>
</evidence>
<dbReference type="InterPro" id="IPR011701">
    <property type="entry name" value="MFS"/>
</dbReference>
<dbReference type="PANTHER" id="PTHR23501">
    <property type="entry name" value="MAJOR FACILITATOR SUPERFAMILY"/>
    <property type="match status" value="1"/>
</dbReference>
<feature type="transmembrane region" description="Helical" evidence="7">
    <location>
        <begin position="552"/>
        <end position="571"/>
    </location>
</feature>
<dbReference type="OrthoDB" id="3437016at2759"/>
<evidence type="ECO:0000256" key="3">
    <source>
        <dbReference type="ARBA" id="ARBA00022448"/>
    </source>
</evidence>
<feature type="transmembrane region" description="Helical" evidence="7">
    <location>
        <begin position="110"/>
        <end position="132"/>
    </location>
</feature>
<dbReference type="HOGENOM" id="CLU_000960_22_3_1"/>
<dbReference type="GO" id="GO:0015174">
    <property type="term" value="F:basic amino acid transmembrane transporter activity"/>
    <property type="evidence" value="ECO:0007669"/>
    <property type="project" value="TreeGrafter"/>
</dbReference>
<dbReference type="FunCoup" id="G8YH91">
    <property type="interactions" value="32"/>
</dbReference>
<proteinExistence type="inferred from homology"/>
<sequence>MQNTGSSEHNHGLGPNVIKDTSTGGSGVWAGALAAEDEGLLSQEALKAHGYGSVAGGASEEPAADDGEYTMPSGQLYSVIAGLFMASYLAALDTTVVTTLLSVIASDLNALGNISWIATAYLLSCSAFQPLFGKLSDIFGRKACLLTCVFFFTVGCLICATNSLLWLIFGRFITGIGGSGLTTLGTITMSDLVPLRDRGLYQGIANVFFSLGAASGGIIGGFVADWIGWKYVFLLQVPLSIAVGFVVWRNLNLPAGSPGLGVQGSDFKDKLKRIDFVGSSFLVFALVNIMLAASLGGREIAYSSPIFIGLCFVAALSLTGFVYTEMYGDVEPILPIELMADRTILSSSLANWFYTMGIFTNLYYIPLYFNSVIGVSASHNGLRLVPNFLAISFGSVGAGLYMKHTGRYYKLTVVVGIIAIAGVFRIFQITKQISKLEQFIILIPSGFSYSAMLTVTLLSLIAAVPIKYQACTTSIQYTFRATGSTLGLSIASAIFQNILSSSLTTKVHEVISDYDKAEKIISKALENTNYINEAPKIVRSALIDSYASGCKGAFTFSFVIVVLGVISSLFMKEHVLHSSLQRD</sequence>
<dbReference type="Gene3D" id="1.20.1250.20">
    <property type="entry name" value="MFS general substrate transporter like domains"/>
    <property type="match status" value="1"/>
</dbReference>
<dbReference type="PRINTS" id="PR01036">
    <property type="entry name" value="TCRTETB"/>
</dbReference>
<dbReference type="STRING" id="559304.G8YH91"/>
<dbReference type="InterPro" id="IPR036259">
    <property type="entry name" value="MFS_trans_sf"/>
</dbReference>
<evidence type="ECO:0000256" key="5">
    <source>
        <dbReference type="ARBA" id="ARBA00022989"/>
    </source>
</evidence>
<dbReference type="EMBL" id="FO082052">
    <property type="protein sequence ID" value="CCE80793.1"/>
    <property type="molecule type" value="Genomic_DNA"/>
</dbReference>
<gene>
    <name evidence="10" type="primary">Piso0_003125</name>
    <name evidence="9" type="ORF">GNLVRS01_PISO0G05440g</name>
    <name evidence="10" type="ORF">GNLVRS01_PISO0H05441g</name>
</gene>
<dbReference type="PROSITE" id="PS50850">
    <property type="entry name" value="MFS"/>
    <property type="match status" value="1"/>
</dbReference>
<evidence type="ECO:0000313" key="10">
    <source>
        <dbReference type="EMBL" id="CCE80793.1"/>
    </source>
</evidence>
<evidence type="ECO:0000256" key="4">
    <source>
        <dbReference type="ARBA" id="ARBA00022692"/>
    </source>
</evidence>
<comment type="subcellular location">
    <subcellularLocation>
        <location evidence="1">Endomembrane system</location>
        <topology evidence="1">Multi-pass membrane protein</topology>
    </subcellularLocation>
</comment>